<protein>
    <submittedName>
        <fullName evidence="1">Uncharacterized protein</fullName>
    </submittedName>
</protein>
<sequence>MRIEGGYAIKARRKCSCHWGVSGLSRSVKSMRIAGDAAGAKAAKWPKKGLRTKRYTCLGRLNGLGEDGWVDGYQTRGHDKTWKRVVNTFRVGMPGDCRSHVIECQKALRGSVDRNRIIDFWIEVERRLSDLLSVNSIAVIARDDCHTVLDRRSPEVTHPSPSLLLQLTKVRRRLACPSGRKRVCCHDRKLEGY</sequence>
<dbReference type="Proteomes" id="UP000307440">
    <property type="component" value="Unassembled WGS sequence"/>
</dbReference>
<gene>
    <name evidence="1" type="ORF">FA15DRAFT_428973</name>
</gene>
<accession>A0A5C3L8S9</accession>
<evidence type="ECO:0000313" key="2">
    <source>
        <dbReference type="Proteomes" id="UP000307440"/>
    </source>
</evidence>
<dbReference type="EMBL" id="ML210151">
    <property type="protein sequence ID" value="TFK29170.1"/>
    <property type="molecule type" value="Genomic_DNA"/>
</dbReference>
<reference evidence="1 2" key="1">
    <citation type="journal article" date="2019" name="Nat. Ecol. Evol.">
        <title>Megaphylogeny resolves global patterns of mushroom evolution.</title>
        <authorList>
            <person name="Varga T."/>
            <person name="Krizsan K."/>
            <person name="Foldi C."/>
            <person name="Dima B."/>
            <person name="Sanchez-Garcia M."/>
            <person name="Sanchez-Ramirez S."/>
            <person name="Szollosi G.J."/>
            <person name="Szarkandi J.G."/>
            <person name="Papp V."/>
            <person name="Albert L."/>
            <person name="Andreopoulos W."/>
            <person name="Angelini C."/>
            <person name="Antonin V."/>
            <person name="Barry K.W."/>
            <person name="Bougher N.L."/>
            <person name="Buchanan P."/>
            <person name="Buyck B."/>
            <person name="Bense V."/>
            <person name="Catcheside P."/>
            <person name="Chovatia M."/>
            <person name="Cooper J."/>
            <person name="Damon W."/>
            <person name="Desjardin D."/>
            <person name="Finy P."/>
            <person name="Geml J."/>
            <person name="Haridas S."/>
            <person name="Hughes K."/>
            <person name="Justo A."/>
            <person name="Karasinski D."/>
            <person name="Kautmanova I."/>
            <person name="Kiss B."/>
            <person name="Kocsube S."/>
            <person name="Kotiranta H."/>
            <person name="LaButti K.M."/>
            <person name="Lechner B.E."/>
            <person name="Liimatainen K."/>
            <person name="Lipzen A."/>
            <person name="Lukacs Z."/>
            <person name="Mihaltcheva S."/>
            <person name="Morgado L.N."/>
            <person name="Niskanen T."/>
            <person name="Noordeloos M.E."/>
            <person name="Ohm R.A."/>
            <person name="Ortiz-Santana B."/>
            <person name="Ovrebo C."/>
            <person name="Racz N."/>
            <person name="Riley R."/>
            <person name="Savchenko A."/>
            <person name="Shiryaev A."/>
            <person name="Soop K."/>
            <person name="Spirin V."/>
            <person name="Szebenyi C."/>
            <person name="Tomsovsky M."/>
            <person name="Tulloss R.E."/>
            <person name="Uehling J."/>
            <person name="Grigoriev I.V."/>
            <person name="Vagvolgyi C."/>
            <person name="Papp T."/>
            <person name="Martin F.M."/>
            <person name="Miettinen O."/>
            <person name="Hibbett D.S."/>
            <person name="Nagy L.G."/>
        </authorList>
    </citation>
    <scope>NUCLEOTIDE SEQUENCE [LARGE SCALE GENOMIC DNA]</scope>
    <source>
        <strain evidence="1 2">CBS 121175</strain>
    </source>
</reference>
<keyword evidence="2" id="KW-1185">Reference proteome</keyword>
<organism evidence="1 2">
    <name type="scientific">Coprinopsis marcescibilis</name>
    <name type="common">Agaric fungus</name>
    <name type="synonym">Psathyrella marcescibilis</name>
    <dbReference type="NCBI Taxonomy" id="230819"/>
    <lineage>
        <taxon>Eukaryota</taxon>
        <taxon>Fungi</taxon>
        <taxon>Dikarya</taxon>
        <taxon>Basidiomycota</taxon>
        <taxon>Agaricomycotina</taxon>
        <taxon>Agaricomycetes</taxon>
        <taxon>Agaricomycetidae</taxon>
        <taxon>Agaricales</taxon>
        <taxon>Agaricineae</taxon>
        <taxon>Psathyrellaceae</taxon>
        <taxon>Coprinopsis</taxon>
    </lineage>
</organism>
<proteinExistence type="predicted"/>
<name>A0A5C3L8S9_COPMA</name>
<dbReference type="AlphaFoldDB" id="A0A5C3L8S9"/>
<evidence type="ECO:0000313" key="1">
    <source>
        <dbReference type="EMBL" id="TFK29170.1"/>
    </source>
</evidence>